<sequence>MEKPMVSQGSQDSTGGQEGLVPPPFSAFPPPPPPQNGLGTEFGGALFGAGGQGPSDSGAGTNGSATTSNILPTPTEVSPGQVDGVGQCVAVELAGVSGADSAEAKGTPKRLHVSNIPFRFRDPDLRQMFGQFGKIIDVEIIFNERGSKGFGFVTFETSADAEKARERLHGTLVEGRKIEVNNATARVMTNKKMVSPYPNGEALSTLPYAGWKLSPMVQAMYGPELYAVPGFPYPSAAAAASTAAAFRGAHLRGRGRPVYGAVRAAVPQPALPAYPGVVYQDGGFYGAADLYGGYPAAAYRFAQPTAVTGATAAAAAAAAYSDSYGRVYTTDPYHALGPAAAAYGVGAMVRAPQPQHYNNRLETELSSLYVNVVIYFSHIFFTAVCCLKTDTSSFPYF</sequence>
<dbReference type="Gene3D" id="3.30.70.330">
    <property type="match status" value="1"/>
</dbReference>
<comment type="function">
    <text evidence="9">RNA-binding protein that regulates alternative splicing events.</text>
</comment>
<proteinExistence type="predicted"/>
<dbReference type="SMART" id="SM00360">
    <property type="entry name" value="RRM"/>
    <property type="match status" value="1"/>
</dbReference>
<dbReference type="AlphaFoldDB" id="A0A8C7WGT8"/>
<evidence type="ECO:0000256" key="3">
    <source>
        <dbReference type="ARBA" id="ARBA00022490"/>
    </source>
</evidence>
<evidence type="ECO:0000256" key="5">
    <source>
        <dbReference type="ARBA" id="ARBA00022884"/>
    </source>
</evidence>
<dbReference type="Pfam" id="PF12414">
    <property type="entry name" value="Fox-1_C"/>
    <property type="match status" value="1"/>
</dbReference>
<dbReference type="Pfam" id="PF00076">
    <property type="entry name" value="RRM_1"/>
    <property type="match status" value="1"/>
</dbReference>
<dbReference type="InterPro" id="IPR035979">
    <property type="entry name" value="RBD_domain_sf"/>
</dbReference>
<reference evidence="13" key="1">
    <citation type="submission" date="2020-07" db="EMBL/GenBank/DDBJ databases">
        <title>A long reads based de novo assembly of the rainbow trout Arlee double haploid line genome.</title>
        <authorList>
            <person name="Gao G."/>
            <person name="Palti Y."/>
        </authorList>
    </citation>
    <scope>NUCLEOTIDE SEQUENCE [LARGE SCALE GENOMIC DNA]</scope>
</reference>
<evidence type="ECO:0000256" key="9">
    <source>
        <dbReference type="PIRNR" id="PIRNR037932"/>
    </source>
</evidence>
<organism evidence="13 14">
    <name type="scientific">Oncorhynchus mykiss</name>
    <name type="common">Rainbow trout</name>
    <name type="synonym">Salmo gairdneri</name>
    <dbReference type="NCBI Taxonomy" id="8022"/>
    <lineage>
        <taxon>Eukaryota</taxon>
        <taxon>Metazoa</taxon>
        <taxon>Chordata</taxon>
        <taxon>Craniata</taxon>
        <taxon>Vertebrata</taxon>
        <taxon>Euteleostomi</taxon>
        <taxon>Actinopterygii</taxon>
        <taxon>Neopterygii</taxon>
        <taxon>Teleostei</taxon>
        <taxon>Protacanthopterygii</taxon>
        <taxon>Salmoniformes</taxon>
        <taxon>Salmonidae</taxon>
        <taxon>Salmoninae</taxon>
        <taxon>Oncorhynchus</taxon>
    </lineage>
</organism>
<dbReference type="PROSITE" id="PS50102">
    <property type="entry name" value="RRM"/>
    <property type="match status" value="1"/>
</dbReference>
<protein>
    <recommendedName>
        <fullName evidence="8 9">RNA binding protein fox-1 homolog 2</fullName>
    </recommendedName>
</protein>
<dbReference type="PIRSF" id="PIRSF037932">
    <property type="entry name" value="Ataxin_2_bd_A2BP"/>
    <property type="match status" value="1"/>
</dbReference>
<feature type="compositionally biased region" description="Polar residues" evidence="11">
    <location>
        <begin position="54"/>
        <end position="68"/>
    </location>
</feature>
<feature type="site" description="Interaction with RNA" evidence="10">
    <location>
        <position position="186"/>
    </location>
</feature>
<dbReference type="GO" id="GO:0000381">
    <property type="term" value="P:regulation of alternative mRNA splicing, via spliceosome"/>
    <property type="evidence" value="ECO:0007669"/>
    <property type="project" value="InterPro"/>
</dbReference>
<feature type="site" description="Interaction with RNA" evidence="10">
    <location>
        <position position="119"/>
    </location>
</feature>
<keyword evidence="3" id="KW-0963">Cytoplasm</keyword>
<evidence type="ECO:0000313" key="13">
    <source>
        <dbReference type="Ensembl" id="ENSOMYP00000099713.2"/>
    </source>
</evidence>
<reference evidence="13" key="2">
    <citation type="submission" date="2025-08" db="UniProtKB">
        <authorList>
            <consortium name="Ensembl"/>
        </authorList>
    </citation>
    <scope>IDENTIFICATION</scope>
</reference>
<evidence type="ECO:0000256" key="8">
    <source>
        <dbReference type="ARBA" id="ARBA00040383"/>
    </source>
</evidence>
<feature type="site" description="Interaction with RNA" evidence="10">
    <location>
        <position position="143"/>
    </location>
</feature>
<keyword evidence="7 9" id="KW-0539">Nucleus</keyword>
<dbReference type="GO" id="GO:0006397">
    <property type="term" value="P:mRNA processing"/>
    <property type="evidence" value="ECO:0007669"/>
    <property type="project" value="UniProtKB-KW"/>
</dbReference>
<keyword evidence="4 9" id="KW-0507">mRNA processing</keyword>
<feature type="region of interest" description="Disordered" evidence="11">
    <location>
        <begin position="1"/>
        <end position="68"/>
    </location>
</feature>
<dbReference type="InterPro" id="IPR012677">
    <property type="entry name" value="Nucleotide-bd_a/b_plait_sf"/>
</dbReference>
<dbReference type="InterPro" id="IPR000504">
    <property type="entry name" value="RRM_dom"/>
</dbReference>
<dbReference type="PANTHER" id="PTHR15597:SF31">
    <property type="entry name" value="RNA BINDING PROTEIN FOX-1 HOMOLOG 2"/>
    <property type="match status" value="1"/>
</dbReference>
<dbReference type="GO" id="GO:0005737">
    <property type="term" value="C:cytoplasm"/>
    <property type="evidence" value="ECO:0007669"/>
    <property type="project" value="UniProtKB-SubCell"/>
</dbReference>
<keyword evidence="14" id="KW-1185">Reference proteome</keyword>
<feature type="site" description="Interaction with RNA" evidence="10">
    <location>
        <position position="118"/>
    </location>
</feature>
<feature type="domain" description="RRM" evidence="12">
    <location>
        <begin position="109"/>
        <end position="185"/>
    </location>
</feature>
<feature type="site" description="Interaction with RNA" evidence="10">
    <location>
        <position position="110"/>
    </location>
</feature>
<dbReference type="InterPro" id="IPR025670">
    <property type="entry name" value="Fox-1_C_dom"/>
</dbReference>
<reference evidence="13" key="3">
    <citation type="submission" date="2025-09" db="UniProtKB">
        <authorList>
            <consortium name="Ensembl"/>
        </authorList>
    </citation>
    <scope>IDENTIFICATION</scope>
</reference>
<feature type="site" description="Interaction with RNA" evidence="10">
    <location>
        <position position="152"/>
    </location>
</feature>
<dbReference type="InterPro" id="IPR017325">
    <property type="entry name" value="RBFOX1-3"/>
</dbReference>
<feature type="compositionally biased region" description="Gly residues" evidence="11">
    <location>
        <begin position="40"/>
        <end position="53"/>
    </location>
</feature>
<dbReference type="SUPFAM" id="SSF54928">
    <property type="entry name" value="RNA-binding domain, RBD"/>
    <property type="match status" value="1"/>
</dbReference>
<dbReference type="FunFam" id="3.30.70.330:FF:000004">
    <property type="entry name" value="RNA binding fox-1 homolog 1"/>
    <property type="match status" value="1"/>
</dbReference>
<evidence type="ECO:0000256" key="4">
    <source>
        <dbReference type="ARBA" id="ARBA00022664"/>
    </source>
</evidence>
<evidence type="ECO:0000256" key="1">
    <source>
        <dbReference type="ARBA" id="ARBA00004123"/>
    </source>
</evidence>
<accession>A0A8C7WGT8</accession>
<dbReference type="PANTHER" id="PTHR15597">
    <property type="entry name" value="ATAXIN 2-BINDING PROTEIN 1-RELATED"/>
    <property type="match status" value="1"/>
</dbReference>
<dbReference type="CDD" id="cd12407">
    <property type="entry name" value="RRM_FOX1_like"/>
    <property type="match status" value="1"/>
</dbReference>
<comment type="subcellular location">
    <subcellularLocation>
        <location evidence="2">Cytoplasm</location>
    </subcellularLocation>
    <subcellularLocation>
        <location evidence="1 9">Nucleus</location>
    </subcellularLocation>
</comment>
<feature type="site" description="Interaction with RNA" evidence="10">
    <location>
        <position position="176"/>
    </location>
</feature>
<dbReference type="Proteomes" id="UP000694395">
    <property type="component" value="Chromosome 12"/>
</dbReference>
<dbReference type="GO" id="GO:0008380">
    <property type="term" value="P:RNA splicing"/>
    <property type="evidence" value="ECO:0007669"/>
    <property type="project" value="UniProtKB-KW"/>
</dbReference>
<name>A0A8C7WGT8_ONCMY</name>
<feature type="compositionally biased region" description="Pro residues" evidence="11">
    <location>
        <begin position="21"/>
        <end position="35"/>
    </location>
</feature>
<dbReference type="InterPro" id="IPR047131">
    <property type="entry name" value="RBFOX1-like"/>
</dbReference>
<feature type="site" description="Interaction with RNA" evidence="10">
    <location>
        <position position="148"/>
    </location>
</feature>
<evidence type="ECO:0000256" key="10">
    <source>
        <dbReference type="PIRSR" id="PIRSR037932-1"/>
    </source>
</evidence>
<evidence type="ECO:0000256" key="7">
    <source>
        <dbReference type="ARBA" id="ARBA00023242"/>
    </source>
</evidence>
<dbReference type="GO" id="GO:0005634">
    <property type="term" value="C:nucleus"/>
    <property type="evidence" value="ECO:0007669"/>
    <property type="project" value="UniProtKB-SubCell"/>
</dbReference>
<evidence type="ECO:0000256" key="6">
    <source>
        <dbReference type="ARBA" id="ARBA00023187"/>
    </source>
</evidence>
<dbReference type="GO" id="GO:0007399">
    <property type="term" value="P:nervous system development"/>
    <property type="evidence" value="ECO:0007669"/>
    <property type="project" value="InterPro"/>
</dbReference>
<keyword evidence="5 9" id="KW-0694">RNA-binding</keyword>
<dbReference type="GeneTree" id="ENSGT00940000157534"/>
<evidence type="ECO:0000256" key="11">
    <source>
        <dbReference type="SAM" id="MobiDB-lite"/>
    </source>
</evidence>
<dbReference type="GO" id="GO:0003729">
    <property type="term" value="F:mRNA binding"/>
    <property type="evidence" value="ECO:0007669"/>
    <property type="project" value="TreeGrafter"/>
</dbReference>
<dbReference type="Ensembl" id="ENSOMYT00000108215.2">
    <property type="protein sequence ID" value="ENSOMYP00000099713.2"/>
    <property type="gene ID" value="ENSOMYG00000045167.2"/>
</dbReference>
<evidence type="ECO:0000259" key="12">
    <source>
        <dbReference type="PROSITE" id="PS50102"/>
    </source>
</evidence>
<evidence type="ECO:0000313" key="14">
    <source>
        <dbReference type="Proteomes" id="UP000694395"/>
    </source>
</evidence>
<evidence type="ECO:0000256" key="2">
    <source>
        <dbReference type="ARBA" id="ARBA00004496"/>
    </source>
</evidence>
<dbReference type="InterPro" id="IPR034237">
    <property type="entry name" value="FOX1_RRM"/>
</dbReference>
<keyword evidence="6 9" id="KW-0508">mRNA splicing</keyword>